<evidence type="ECO:0000256" key="5">
    <source>
        <dbReference type="ARBA" id="ARBA00022741"/>
    </source>
</evidence>
<keyword evidence="11" id="KW-1185">Reference proteome</keyword>
<dbReference type="PIRSF" id="PIRSF039085">
    <property type="entry name" value="ABC_ATPase_HisP"/>
    <property type="match status" value="1"/>
</dbReference>
<comment type="subcellular location">
    <subcellularLocation>
        <location evidence="1">Cell membrane</location>
        <topology evidence="1">Peripheral membrane protein</topology>
    </subcellularLocation>
</comment>
<comment type="similarity">
    <text evidence="2">Belongs to the ABC transporter superfamily.</text>
</comment>
<dbReference type="PANTHER" id="PTHR43166:SF9">
    <property type="entry name" value="GLUTAMATE_ASPARTATE IMPORT ATP-BINDING PROTEIN GLTL"/>
    <property type="match status" value="1"/>
</dbReference>
<dbReference type="OrthoDB" id="9804199at2"/>
<evidence type="ECO:0000259" key="9">
    <source>
        <dbReference type="PROSITE" id="PS50893"/>
    </source>
</evidence>
<dbReference type="InterPro" id="IPR030679">
    <property type="entry name" value="ABC_ATPase_HisP-typ"/>
</dbReference>
<evidence type="ECO:0000256" key="3">
    <source>
        <dbReference type="ARBA" id="ARBA00022448"/>
    </source>
</evidence>
<keyword evidence="8" id="KW-0472">Membrane</keyword>
<evidence type="ECO:0000313" key="10">
    <source>
        <dbReference type="EMBL" id="OXM85103.1"/>
    </source>
</evidence>
<dbReference type="FunFam" id="3.40.50.300:FF:000020">
    <property type="entry name" value="Amino acid ABC transporter ATP-binding component"/>
    <property type="match status" value="1"/>
</dbReference>
<dbReference type="Proteomes" id="UP000215509">
    <property type="component" value="Unassembled WGS sequence"/>
</dbReference>
<dbReference type="PROSITE" id="PS00211">
    <property type="entry name" value="ABC_TRANSPORTER_1"/>
    <property type="match status" value="1"/>
</dbReference>
<dbReference type="GO" id="GO:0015424">
    <property type="term" value="F:ABC-type amino acid transporter activity"/>
    <property type="evidence" value="ECO:0007669"/>
    <property type="project" value="InterPro"/>
</dbReference>
<dbReference type="InterPro" id="IPR017871">
    <property type="entry name" value="ABC_transporter-like_CS"/>
</dbReference>
<dbReference type="GO" id="GO:0016887">
    <property type="term" value="F:ATP hydrolysis activity"/>
    <property type="evidence" value="ECO:0007669"/>
    <property type="project" value="InterPro"/>
</dbReference>
<dbReference type="Gene3D" id="3.40.50.300">
    <property type="entry name" value="P-loop containing nucleotide triphosphate hydrolases"/>
    <property type="match status" value="1"/>
</dbReference>
<keyword evidence="4" id="KW-1003">Cell membrane</keyword>
<accession>A0A229UP22</accession>
<sequence>MIRIHKLNKTFKDKSVLRDINLHIEEGQVVSIIGPSGAGKSTLLRCINMLEVPSEGDIHVDGQPVKYATNARGKLNFFSQMKLTWLRTQVCMVFQQFHLWPNKTVLQNIIEGPCIVKKMPRDAAIQKAKELLGKVGLADKINEYPANLSGGQQQRVAIARALAMEPKVILFDEPTSALDPELVHEVLEIMVKLAAEGMTMIVVTHEMNFARNVSDRVLFMENGAITGDGKPEELFGNPNPRMMQFLKNLDPTSELRGAFTHESSKQPISFENVNLVQGI</sequence>
<dbReference type="SMART" id="SM00382">
    <property type="entry name" value="AAA"/>
    <property type="match status" value="1"/>
</dbReference>
<dbReference type="InterPro" id="IPR003593">
    <property type="entry name" value="AAA+_ATPase"/>
</dbReference>
<organism evidence="10 11">
    <name type="scientific">Paenibacillus rigui</name>
    <dbReference type="NCBI Taxonomy" id="554312"/>
    <lineage>
        <taxon>Bacteria</taxon>
        <taxon>Bacillati</taxon>
        <taxon>Bacillota</taxon>
        <taxon>Bacilli</taxon>
        <taxon>Bacillales</taxon>
        <taxon>Paenibacillaceae</taxon>
        <taxon>Paenibacillus</taxon>
    </lineage>
</organism>
<feature type="domain" description="ABC transporter" evidence="9">
    <location>
        <begin position="2"/>
        <end position="247"/>
    </location>
</feature>
<dbReference type="Pfam" id="PF00005">
    <property type="entry name" value="ABC_tran"/>
    <property type="match status" value="1"/>
</dbReference>
<evidence type="ECO:0000256" key="8">
    <source>
        <dbReference type="ARBA" id="ARBA00023136"/>
    </source>
</evidence>
<dbReference type="SUPFAM" id="SSF52540">
    <property type="entry name" value="P-loop containing nucleoside triphosphate hydrolases"/>
    <property type="match status" value="1"/>
</dbReference>
<keyword evidence="5" id="KW-0547">Nucleotide-binding</keyword>
<dbReference type="CDD" id="cd03262">
    <property type="entry name" value="ABC_HisP_GlnQ"/>
    <property type="match status" value="1"/>
</dbReference>
<name>A0A229UP22_9BACL</name>
<dbReference type="InterPro" id="IPR027417">
    <property type="entry name" value="P-loop_NTPase"/>
</dbReference>
<keyword evidence="3" id="KW-0813">Transport</keyword>
<evidence type="ECO:0000256" key="1">
    <source>
        <dbReference type="ARBA" id="ARBA00004202"/>
    </source>
</evidence>
<dbReference type="PROSITE" id="PS50893">
    <property type="entry name" value="ABC_TRANSPORTER_2"/>
    <property type="match status" value="1"/>
</dbReference>
<dbReference type="GO" id="GO:0005524">
    <property type="term" value="F:ATP binding"/>
    <property type="evidence" value="ECO:0007669"/>
    <property type="project" value="UniProtKB-KW"/>
</dbReference>
<dbReference type="EMBL" id="NMQW01000023">
    <property type="protein sequence ID" value="OXM85103.1"/>
    <property type="molecule type" value="Genomic_DNA"/>
</dbReference>
<reference evidence="10 11" key="1">
    <citation type="submission" date="2017-07" db="EMBL/GenBank/DDBJ databases">
        <title>Genome sequencing and assembly of Paenibacillus rigui.</title>
        <authorList>
            <person name="Mayilraj S."/>
        </authorList>
    </citation>
    <scope>NUCLEOTIDE SEQUENCE [LARGE SCALE GENOMIC DNA]</scope>
    <source>
        <strain evidence="10 11">JCM 16352</strain>
    </source>
</reference>
<evidence type="ECO:0000256" key="2">
    <source>
        <dbReference type="ARBA" id="ARBA00005417"/>
    </source>
</evidence>
<evidence type="ECO:0000256" key="4">
    <source>
        <dbReference type="ARBA" id="ARBA00022475"/>
    </source>
</evidence>
<keyword evidence="6 10" id="KW-0067">ATP-binding</keyword>
<dbReference type="InterPro" id="IPR050086">
    <property type="entry name" value="MetN_ABC_transporter-like"/>
</dbReference>
<dbReference type="GO" id="GO:0005886">
    <property type="term" value="C:plasma membrane"/>
    <property type="evidence" value="ECO:0007669"/>
    <property type="project" value="UniProtKB-SubCell"/>
</dbReference>
<dbReference type="RefSeq" id="WP_094015866.1">
    <property type="nucleotide sequence ID" value="NZ_NMQW01000023.1"/>
</dbReference>
<gene>
    <name evidence="10" type="ORF">CF651_15955</name>
</gene>
<dbReference type="InterPro" id="IPR003439">
    <property type="entry name" value="ABC_transporter-like_ATP-bd"/>
</dbReference>
<evidence type="ECO:0000313" key="11">
    <source>
        <dbReference type="Proteomes" id="UP000215509"/>
    </source>
</evidence>
<proteinExistence type="inferred from homology"/>
<protein>
    <submittedName>
        <fullName evidence="10">Ectoine/hydroxyectoine ABC transporter ATP-binding protein EhuA</fullName>
    </submittedName>
</protein>
<comment type="caution">
    <text evidence="10">The sequence shown here is derived from an EMBL/GenBank/DDBJ whole genome shotgun (WGS) entry which is preliminary data.</text>
</comment>
<evidence type="ECO:0000256" key="6">
    <source>
        <dbReference type="ARBA" id="ARBA00022840"/>
    </source>
</evidence>
<dbReference type="AlphaFoldDB" id="A0A229UP22"/>
<evidence type="ECO:0000256" key="7">
    <source>
        <dbReference type="ARBA" id="ARBA00022970"/>
    </source>
</evidence>
<dbReference type="PANTHER" id="PTHR43166">
    <property type="entry name" value="AMINO ACID IMPORT ATP-BINDING PROTEIN"/>
    <property type="match status" value="1"/>
</dbReference>
<keyword evidence="7" id="KW-0029">Amino-acid transport</keyword>